<gene>
    <name evidence="1" type="ORF">HPB47_005315</name>
</gene>
<dbReference type="Proteomes" id="UP000805193">
    <property type="component" value="Unassembled WGS sequence"/>
</dbReference>
<sequence>MAAPLEPLSAQAGRKRFTIIEDILLLREVLVVNPFVNSSRWDKVAANLNEALARNFSVRGVRDRCVLLLGLFKRDDRTNLRKSGTEEQYTEKEQLLQDVADLAREFCYKVTPVLRKATATEEGATTTSTATLEPPERATATTARPATNRAAHDAATTARVVAAAAEYTPGNHNAVAGQSSSENCQSIFDDIMNGVEDADAWQPGNTEQVVELVPAPVPLVPTIVPLVQTTLPPVQARVPVTSVARPRSWGGQELWTHQPPRSRQSVGLRIPRWRVRIPAEVPAL</sequence>
<dbReference type="EMBL" id="JABSTQ010010793">
    <property type="protein sequence ID" value="KAG0417870.1"/>
    <property type="molecule type" value="Genomic_DNA"/>
</dbReference>
<evidence type="ECO:0000313" key="1">
    <source>
        <dbReference type="EMBL" id="KAG0417870.1"/>
    </source>
</evidence>
<accession>A0AC60PE79</accession>
<organism evidence="1 2">
    <name type="scientific">Ixodes persulcatus</name>
    <name type="common">Taiga tick</name>
    <dbReference type="NCBI Taxonomy" id="34615"/>
    <lineage>
        <taxon>Eukaryota</taxon>
        <taxon>Metazoa</taxon>
        <taxon>Ecdysozoa</taxon>
        <taxon>Arthropoda</taxon>
        <taxon>Chelicerata</taxon>
        <taxon>Arachnida</taxon>
        <taxon>Acari</taxon>
        <taxon>Parasitiformes</taxon>
        <taxon>Ixodida</taxon>
        <taxon>Ixodoidea</taxon>
        <taxon>Ixodidae</taxon>
        <taxon>Ixodinae</taxon>
        <taxon>Ixodes</taxon>
    </lineage>
</organism>
<evidence type="ECO:0000313" key="2">
    <source>
        <dbReference type="Proteomes" id="UP000805193"/>
    </source>
</evidence>
<reference evidence="1 2" key="1">
    <citation type="journal article" date="2020" name="Cell">
        <title>Large-Scale Comparative Analyses of Tick Genomes Elucidate Their Genetic Diversity and Vector Capacities.</title>
        <authorList>
            <consortium name="Tick Genome and Microbiome Consortium (TIGMIC)"/>
            <person name="Jia N."/>
            <person name="Wang J."/>
            <person name="Shi W."/>
            <person name="Du L."/>
            <person name="Sun Y."/>
            <person name="Zhan W."/>
            <person name="Jiang J.F."/>
            <person name="Wang Q."/>
            <person name="Zhang B."/>
            <person name="Ji P."/>
            <person name="Bell-Sakyi L."/>
            <person name="Cui X.M."/>
            <person name="Yuan T.T."/>
            <person name="Jiang B.G."/>
            <person name="Yang W.F."/>
            <person name="Lam T.T."/>
            <person name="Chang Q.C."/>
            <person name="Ding S.J."/>
            <person name="Wang X.J."/>
            <person name="Zhu J.G."/>
            <person name="Ruan X.D."/>
            <person name="Zhao L."/>
            <person name="Wei J.T."/>
            <person name="Ye R.Z."/>
            <person name="Que T.C."/>
            <person name="Du C.H."/>
            <person name="Zhou Y.H."/>
            <person name="Cheng J.X."/>
            <person name="Dai P.F."/>
            <person name="Guo W.B."/>
            <person name="Han X.H."/>
            <person name="Huang E.J."/>
            <person name="Li L.F."/>
            <person name="Wei W."/>
            <person name="Gao Y.C."/>
            <person name="Liu J.Z."/>
            <person name="Shao H.Z."/>
            <person name="Wang X."/>
            <person name="Wang C.C."/>
            <person name="Yang T.C."/>
            <person name="Huo Q.B."/>
            <person name="Li W."/>
            <person name="Chen H.Y."/>
            <person name="Chen S.E."/>
            <person name="Zhou L.G."/>
            <person name="Ni X.B."/>
            <person name="Tian J.H."/>
            <person name="Sheng Y."/>
            <person name="Liu T."/>
            <person name="Pan Y.S."/>
            <person name="Xia L.Y."/>
            <person name="Li J."/>
            <person name="Zhao F."/>
            <person name="Cao W.C."/>
        </authorList>
    </citation>
    <scope>NUCLEOTIDE SEQUENCE [LARGE SCALE GENOMIC DNA]</scope>
    <source>
        <strain evidence="1">Iper-2018</strain>
    </source>
</reference>
<keyword evidence="2" id="KW-1185">Reference proteome</keyword>
<proteinExistence type="predicted"/>
<protein>
    <submittedName>
        <fullName evidence="1">Uncharacterized protein</fullName>
    </submittedName>
</protein>
<comment type="caution">
    <text evidence="1">The sequence shown here is derived from an EMBL/GenBank/DDBJ whole genome shotgun (WGS) entry which is preliminary data.</text>
</comment>
<name>A0AC60PE79_IXOPE</name>